<gene>
    <name evidence="1" type="ORF">RPERSI_LOCUS12515</name>
</gene>
<reference evidence="1" key="1">
    <citation type="submission" date="2021-06" db="EMBL/GenBank/DDBJ databases">
        <authorList>
            <person name="Kallberg Y."/>
            <person name="Tangrot J."/>
            <person name="Rosling A."/>
        </authorList>
    </citation>
    <scope>NUCLEOTIDE SEQUENCE</scope>
    <source>
        <strain evidence="1">MA461A</strain>
    </source>
</reference>
<accession>A0ACA9Q975</accession>
<comment type="caution">
    <text evidence="1">The sequence shown here is derived from an EMBL/GenBank/DDBJ whole genome shotgun (WGS) entry which is preliminary data.</text>
</comment>
<evidence type="ECO:0000313" key="2">
    <source>
        <dbReference type="Proteomes" id="UP000789920"/>
    </source>
</evidence>
<name>A0ACA9Q975_9GLOM</name>
<dbReference type="Proteomes" id="UP000789920">
    <property type="component" value="Unassembled WGS sequence"/>
</dbReference>
<evidence type="ECO:0000313" key="1">
    <source>
        <dbReference type="EMBL" id="CAG8734555.1"/>
    </source>
</evidence>
<dbReference type="EMBL" id="CAJVQC010026863">
    <property type="protein sequence ID" value="CAG8734555.1"/>
    <property type="molecule type" value="Genomic_DNA"/>
</dbReference>
<protein>
    <submittedName>
        <fullName evidence="1">23540_t:CDS:1</fullName>
    </submittedName>
</protein>
<keyword evidence="2" id="KW-1185">Reference proteome</keyword>
<sequence>MSPLERALTDIALWLEVLREIKQLVEITPELQEGENRQAINEFREKMINKLLAKEQELLTINPQAQNFLNLEKERNDIKKDAEAMDEFFREECGFASYQDAREKLDGQTVPQILQKLQISREVIQTSPSASSAMRTSSPMSPGIGKTGRSQWPNGFISAEQKANPTTTNPTQRNNVMVEHPNLNPQEKNPHKDLWKALILEFCHNYFIGISHLSCSRDDCPLVLHWDDLEEKNSKKGKCALIQVSKKEPKFLVVDLEENDENDWGEMEKIVIRYKSGKTQRTRPHDYQEPQNPKKKEIFLNPKELVCFFNNPTHTPNLKSKKKVFIRCENEPGEEAQGKKVSAAEKDYIFYLANPDITNEIKQMEIYSPSKGPEERSQL</sequence>
<organism evidence="1 2">
    <name type="scientific">Racocetra persica</name>
    <dbReference type="NCBI Taxonomy" id="160502"/>
    <lineage>
        <taxon>Eukaryota</taxon>
        <taxon>Fungi</taxon>
        <taxon>Fungi incertae sedis</taxon>
        <taxon>Mucoromycota</taxon>
        <taxon>Glomeromycotina</taxon>
        <taxon>Glomeromycetes</taxon>
        <taxon>Diversisporales</taxon>
        <taxon>Gigasporaceae</taxon>
        <taxon>Racocetra</taxon>
    </lineage>
</organism>
<proteinExistence type="predicted"/>